<dbReference type="Pfam" id="PF20328">
    <property type="entry name" value="DUF6623"/>
    <property type="match status" value="1"/>
</dbReference>
<evidence type="ECO:0000313" key="2">
    <source>
        <dbReference type="Proteomes" id="UP001233673"/>
    </source>
</evidence>
<protein>
    <submittedName>
        <fullName evidence="1">Uncharacterized protein</fullName>
    </submittedName>
</protein>
<dbReference type="RefSeq" id="WP_306000479.1">
    <property type="nucleotide sequence ID" value="NZ_JASNFN010000018.1"/>
</dbReference>
<gene>
    <name evidence="1" type="ORF">QOZ88_14625</name>
</gene>
<sequence length="159" mass="17677">MPLSHVTWTHGHAVAVEHPDRVRRTWLAGFYARIEADAGTTLWIHYAIPTPVIVPDGGRLNPTAVRVRFRTYYDSWIEKVHVYDGERRIAAHEPGGTAEEPLGWSSSTWASRRLTIPGSPEALSGIGVSLNLNYGLQAEGEEDPMHRIEIAAVGCEFYS</sequence>
<accession>A0ABT9IE69</accession>
<comment type="caution">
    <text evidence="1">The sequence shown here is derived from an EMBL/GenBank/DDBJ whole genome shotgun (WGS) entry which is preliminary data.</text>
</comment>
<dbReference type="InterPro" id="IPR046731">
    <property type="entry name" value="DUF6623"/>
</dbReference>
<dbReference type="EMBL" id="JASNFN010000018">
    <property type="protein sequence ID" value="MDP5183870.1"/>
    <property type="molecule type" value="Genomic_DNA"/>
</dbReference>
<reference evidence="2" key="1">
    <citation type="submission" date="2023-05" db="EMBL/GenBank/DDBJ databases">
        <title>Draft genome of Pseudofrankia sp. BMG5.37.</title>
        <authorList>
            <person name="Gtari M."/>
            <person name="Ghodhbane F."/>
            <person name="Sbissi I."/>
        </authorList>
    </citation>
    <scope>NUCLEOTIDE SEQUENCE [LARGE SCALE GENOMIC DNA]</scope>
    <source>
        <strain evidence="2">BMG 814</strain>
    </source>
</reference>
<proteinExistence type="predicted"/>
<keyword evidence="2" id="KW-1185">Reference proteome</keyword>
<organism evidence="1 2">
    <name type="scientific">Blastococcus carthaginiensis</name>
    <dbReference type="NCBI Taxonomy" id="3050034"/>
    <lineage>
        <taxon>Bacteria</taxon>
        <taxon>Bacillati</taxon>
        <taxon>Actinomycetota</taxon>
        <taxon>Actinomycetes</taxon>
        <taxon>Geodermatophilales</taxon>
        <taxon>Geodermatophilaceae</taxon>
        <taxon>Blastococcus</taxon>
    </lineage>
</organism>
<evidence type="ECO:0000313" key="1">
    <source>
        <dbReference type="EMBL" id="MDP5183870.1"/>
    </source>
</evidence>
<dbReference type="Proteomes" id="UP001233673">
    <property type="component" value="Unassembled WGS sequence"/>
</dbReference>
<name>A0ABT9IE69_9ACTN</name>